<reference evidence="2" key="1">
    <citation type="journal article" date="2022" name="Mol. Ecol. Resour.">
        <title>The genomes of chicory, endive, great burdock and yacon provide insights into Asteraceae palaeo-polyploidization history and plant inulin production.</title>
        <authorList>
            <person name="Fan W."/>
            <person name="Wang S."/>
            <person name="Wang H."/>
            <person name="Wang A."/>
            <person name="Jiang F."/>
            <person name="Liu H."/>
            <person name="Zhao H."/>
            <person name="Xu D."/>
            <person name="Zhang Y."/>
        </authorList>
    </citation>
    <scope>NUCLEOTIDE SEQUENCE [LARGE SCALE GENOMIC DNA]</scope>
    <source>
        <strain evidence="2">cv. Yunnan</strain>
    </source>
</reference>
<evidence type="ECO:0000313" key="2">
    <source>
        <dbReference type="Proteomes" id="UP001056120"/>
    </source>
</evidence>
<comment type="caution">
    <text evidence="1">The sequence shown here is derived from an EMBL/GenBank/DDBJ whole genome shotgun (WGS) entry which is preliminary data.</text>
</comment>
<organism evidence="1 2">
    <name type="scientific">Smallanthus sonchifolius</name>
    <dbReference type="NCBI Taxonomy" id="185202"/>
    <lineage>
        <taxon>Eukaryota</taxon>
        <taxon>Viridiplantae</taxon>
        <taxon>Streptophyta</taxon>
        <taxon>Embryophyta</taxon>
        <taxon>Tracheophyta</taxon>
        <taxon>Spermatophyta</taxon>
        <taxon>Magnoliopsida</taxon>
        <taxon>eudicotyledons</taxon>
        <taxon>Gunneridae</taxon>
        <taxon>Pentapetalae</taxon>
        <taxon>asterids</taxon>
        <taxon>campanulids</taxon>
        <taxon>Asterales</taxon>
        <taxon>Asteraceae</taxon>
        <taxon>Asteroideae</taxon>
        <taxon>Heliantheae alliance</taxon>
        <taxon>Millerieae</taxon>
        <taxon>Smallanthus</taxon>
    </lineage>
</organism>
<reference evidence="1 2" key="2">
    <citation type="journal article" date="2022" name="Mol. Ecol. Resour.">
        <title>The genomes of chicory, endive, great burdock and yacon provide insights into Asteraceae paleo-polyploidization history and plant inulin production.</title>
        <authorList>
            <person name="Fan W."/>
            <person name="Wang S."/>
            <person name="Wang H."/>
            <person name="Wang A."/>
            <person name="Jiang F."/>
            <person name="Liu H."/>
            <person name="Zhao H."/>
            <person name="Xu D."/>
            <person name="Zhang Y."/>
        </authorList>
    </citation>
    <scope>NUCLEOTIDE SEQUENCE [LARGE SCALE GENOMIC DNA]</scope>
    <source>
        <strain evidence="2">cv. Yunnan</strain>
        <tissue evidence="1">Leaves</tissue>
    </source>
</reference>
<protein>
    <submittedName>
        <fullName evidence="1">Uncharacterized protein</fullName>
    </submittedName>
</protein>
<dbReference type="EMBL" id="CM042025">
    <property type="protein sequence ID" value="KAI3807089.1"/>
    <property type="molecule type" value="Genomic_DNA"/>
</dbReference>
<proteinExistence type="predicted"/>
<evidence type="ECO:0000313" key="1">
    <source>
        <dbReference type="EMBL" id="KAI3807089.1"/>
    </source>
</evidence>
<name>A0ACB9IGG8_9ASTR</name>
<keyword evidence="2" id="KW-1185">Reference proteome</keyword>
<gene>
    <name evidence="1" type="ORF">L1987_23011</name>
</gene>
<sequence length="155" mass="17566">MESLVKLSLADIGIDVLISSVGERCANLISLNLEFYNHLGRISMAYAVSGMDSDQDGVVWEESDNDRNTLVWYVPFASLSRTTWWNSIYKAVSISFHLQFYGKVVCSGFEVIMVARKSRSGPTEISTQEESEFFRYAPELLIEQDSQYALEIRSV</sequence>
<dbReference type="Proteomes" id="UP001056120">
    <property type="component" value="Linkage Group LG08"/>
</dbReference>
<accession>A0ACB9IGG8</accession>